<dbReference type="AlphaFoldDB" id="A0A829MHN3"/>
<protein>
    <submittedName>
        <fullName evidence="3">Uncharacterized protein</fullName>
    </submittedName>
</protein>
<feature type="compositionally biased region" description="Low complexity" evidence="1">
    <location>
        <begin position="9"/>
        <end position="21"/>
    </location>
</feature>
<evidence type="ECO:0000313" key="3">
    <source>
        <dbReference type="EMBL" id="ESV63682.1"/>
    </source>
</evidence>
<keyword evidence="2" id="KW-0812">Transmembrane</keyword>
<dbReference type="Proteomes" id="UP000018502">
    <property type="component" value="Unassembled WGS sequence"/>
</dbReference>
<evidence type="ECO:0000256" key="1">
    <source>
        <dbReference type="SAM" id="MobiDB-lite"/>
    </source>
</evidence>
<keyword evidence="2" id="KW-1133">Transmembrane helix</keyword>
<sequence>MNMRESLRDSASAATESATDVAPDRSRRLGLRGIIVVTVVLILVVGASMRMYLLHRNSNYTEDFGAVIDFASFFIAETIISIALIASVVIGYRFQMANELDQPDTRRSPGDATD</sequence>
<gene>
    <name evidence="3" type="ORF">L833_1060</name>
</gene>
<feature type="transmembrane region" description="Helical" evidence="2">
    <location>
        <begin position="34"/>
        <end position="53"/>
    </location>
</feature>
<dbReference type="EMBL" id="AYTF01000001">
    <property type="protein sequence ID" value="ESV63682.1"/>
    <property type="molecule type" value="Genomic_DNA"/>
</dbReference>
<keyword evidence="2" id="KW-0472">Membrane</keyword>
<proteinExistence type="predicted"/>
<reference evidence="3 4" key="1">
    <citation type="journal article" date="2014" name="Emerg. Infect. Dis.">
        <title>High-level Relatedness among Mycobacterium abscessus subsp. massiliense Strains from Widely Separated Outbreaks.</title>
        <authorList>
            <person name="Tettelin H."/>
            <person name="Davidson R.M."/>
            <person name="Agrawal S."/>
            <person name="Aitken M.L."/>
            <person name="Shallom S."/>
            <person name="Hasan N.A."/>
            <person name="Strong M."/>
            <person name="Nogueira de Moura V.C."/>
            <person name="De Groote M.A."/>
            <person name="Duarte R.S."/>
            <person name="Hine E."/>
            <person name="Parankush S."/>
            <person name="Su Q."/>
            <person name="Daugherty S.C."/>
            <person name="Fraser C.M."/>
            <person name="Brown-Elliott B.A."/>
            <person name="Wallace R.J.Jr."/>
            <person name="Holland S.M."/>
            <person name="Sampaio E.P."/>
            <person name="Olivier K.N."/>
            <person name="Jackson M."/>
            <person name="Zelazny A.M."/>
        </authorList>
    </citation>
    <scope>NUCLEOTIDE SEQUENCE [LARGE SCALE GENOMIC DNA]</scope>
    <source>
        <strain evidence="3 4">MAB_091912_2446</strain>
    </source>
</reference>
<accession>A0A829MHN3</accession>
<evidence type="ECO:0000256" key="2">
    <source>
        <dbReference type="SAM" id="Phobius"/>
    </source>
</evidence>
<feature type="region of interest" description="Disordered" evidence="1">
    <location>
        <begin position="1"/>
        <end position="23"/>
    </location>
</feature>
<organism evidence="3 4">
    <name type="scientific">Mycobacteroides abscessus MAB_091912_2446</name>
    <dbReference type="NCBI Taxonomy" id="1335414"/>
    <lineage>
        <taxon>Bacteria</taxon>
        <taxon>Bacillati</taxon>
        <taxon>Actinomycetota</taxon>
        <taxon>Actinomycetes</taxon>
        <taxon>Mycobacteriales</taxon>
        <taxon>Mycobacteriaceae</taxon>
        <taxon>Mycobacteroides</taxon>
        <taxon>Mycobacteroides abscessus</taxon>
    </lineage>
</organism>
<feature type="transmembrane region" description="Helical" evidence="2">
    <location>
        <begin position="73"/>
        <end position="92"/>
    </location>
</feature>
<name>A0A829MHN3_9MYCO</name>
<comment type="caution">
    <text evidence="3">The sequence shown here is derived from an EMBL/GenBank/DDBJ whole genome shotgun (WGS) entry which is preliminary data.</text>
</comment>
<evidence type="ECO:0000313" key="4">
    <source>
        <dbReference type="Proteomes" id="UP000018502"/>
    </source>
</evidence>